<reference evidence="3 4" key="1">
    <citation type="submission" date="2023-10" db="EMBL/GenBank/DDBJ databases">
        <title>Comparative genomics analysis reveals potential genetic determinants of host preference in Cryptosporidium xiaoi.</title>
        <authorList>
            <person name="Xiao L."/>
            <person name="Li J."/>
        </authorList>
    </citation>
    <scope>NUCLEOTIDE SEQUENCE [LARGE SCALE GENOMIC DNA]</scope>
    <source>
        <strain evidence="3 4">52996</strain>
    </source>
</reference>
<keyword evidence="1" id="KW-0812">Transmembrane</keyword>
<name>A0AAV9XZQ3_9CRYT</name>
<keyword evidence="1" id="KW-0472">Membrane</keyword>
<protein>
    <recommendedName>
        <fullName evidence="2">NTF2 domain-containing protein</fullName>
    </recommendedName>
</protein>
<gene>
    <name evidence="3" type="ORF">RS030_243606</name>
</gene>
<comment type="caution">
    <text evidence="3">The sequence shown here is derived from an EMBL/GenBank/DDBJ whole genome shotgun (WGS) entry which is preliminary data.</text>
</comment>
<evidence type="ECO:0000313" key="3">
    <source>
        <dbReference type="EMBL" id="KAK6589010.1"/>
    </source>
</evidence>
<feature type="domain" description="NTF2" evidence="2">
    <location>
        <begin position="1551"/>
        <end position="1680"/>
    </location>
</feature>
<evidence type="ECO:0000313" key="4">
    <source>
        <dbReference type="Proteomes" id="UP001311799"/>
    </source>
</evidence>
<keyword evidence="1" id="KW-1133">Transmembrane helix</keyword>
<proteinExistence type="predicted"/>
<sequence length="2634" mass="312889">MNKLDLSLIRKKLLSLKNESCKSKYIVGKKINRSELLEYLKCYVGEIEDNFDAYNYKRNKLSIVLVSEFLLIGERILSNSELKIKKKENQRKVTSELNNEIRELLVITSNYVIEVSKNDYLRGLVSIEFPNILVYLLNFASSGLIETNIRCKLLEASISLLKHKESSKISESKKFRICLYKEGEYILKRLWKSMCDEIVYDICELNTDNLNNITLREKKETKNSSYSCDDTHLFISLILDIYCNILHYNRFLTDKSLLNNCIRVLTENVKILVELVFSSSSNICFKSSIILRSLLLDTENCKYVKISDYLKESGYILLLLAVMLREITKEDIDIIVNNWVLLAQIISILSQNDDDIFDLLKKLFPKKFMRIFNDKWFINKKVDKNIILPWFPKNCDWYNINTNILLDDVNVKTIEYNNEMTIGTLNLNDIIYYGKKMLNDIIDIIDINMNYFQDIVIKYKNIINKNSLNDINCSDKEYIIRRYPDYTWYIFWELCKNNYEDQLDLIWNNKIKKELISALLIKFDRIRSYNEKTKTLKWNINFYHPDTSMLTKELLISDSCYLRLLIPTLVKINEKFGLFNLLSEIRFGSNLSLIQRMRQFGHMSCFIYHINKIKVDKNDNNNNKYIENTDKNNNINKLINTIKNKLNFLYNEGNSIRINFNVNNNKEIINDKLSEDNYMVNNDYNDWEIIEHYYDLSLLIDKNNINVRDKYLDDKLMNVLINSEIPYIECIENCEKIRSIFSSLFQKIISENTFLIKSYMLYCYVYYLLVFNEYILEQQLIDHIQYLLLILTSINEDDTKYRYHVTYIIHIILTLYEEVRKEFINIGGLNIISEVILDYQKNWSISKQINIYLQDDIIDDIVNDIKQENIMDDNNINWDKYINIFSGKEKKITNYKLMLSDNIYNEINNNIYYNNVTYNQEYNDHYLNNYCYLVENYNKENGEIYILEKPELNEMINNGIIYNGVLKIVRDKSEKGNMKIKTHIQLMNIWLLLINENELNITLKDYLRLYDENSIILSEIPSGVTTNSCVTPKNKMSSYFDLISMDIKKKEANEPEIENKLSTFMCHTSKNNIQNIENIIKIMNDNDRINYNELLIWLITLNNCLILSKLWVSKVIDSDELISYLIRIILINNKLLSVGDSDNNYHIFWVCKILRKILIYEKSIILKYIDNNIVEVLLFTLLRYNRNQTTENNNILDSIIILLKDIVIIMNEVITSDDLIQELINNNNNNQNHNNHKVINNKRKCNKNCNIINGCVYGDIMCLIFNIMKKVKLDNNMEINDIRMINIVGYGVYCLSKYFPLSLIELLINRNNISLFKDKLFCENNTSIKIKWDKISRIRTLIYVSNKLLNNGLNTDINEENEKSRYNECCNNNRIENCIEIMDQYCHKNSDLNIFGYNIIKMLNKIVDFNNELIKNELSLSNNDNIYNNWLLKSRENKEIFMELIEMDNNNITLLYKYYLKNDTSVLNNSTKKYQSIWNILNYYLFLYFIYYIIKKKDNNKNIEEKYIIKNILNIVKLQFNLIIIGVSYVKDDNMLFIKDNKDIKLNIDKIFDQFIDKYYQYNTNNHNSNKLIYIHDSINKIIYNNNLMNGNNDITNVFIYNLKILNAISEINGFDNKISGYNTIDKDYYCYESNILINLLNEIKVGNNSNNKLLNSSLLLYLLFNDNGENEIINLLLYSLFLKIKENSNIKIEYKDENKKLILALVEYIINDEFKNMNSITLILILNIIKINILNKNNKMDILKKGIIPKLINELNIRESNNIDDIIIEILIILLNSKDNDNNIIINILNSILTPSLCEILKNENSSNNNNNYNHKINKFKKILNSNIITSKIIWTNNMYIKLKEWCKEEINLINNNKNNNKFDWFEKVCIIDYKERYYKIVNNEINTDYNNKYYYDYKKEEYVYGINILYYALEEKLLKNDMEILDKYEIDENSDNISKIMDYLCDKMKFYKKEKKTYNIYIYCIYKLIIKYGINICFLNNLSLKRNIKILVEYIYTLQVDKKDIIINILLNNNNKNSELLEYDIIDDNNNIYHYILTILGITENKNYKIYNHMILVESKIILMSIIEYIKEKYLFSNINNNENQDKIIDLLLKLINKLITFNDIINNSNDKLYLDKIRYEYSRIKFVISIFKLLFWYDHNLSDNENSIIKEILILSIKLMKEEILYDLDNNKNSKIKEITEIIIYPLCDDYYKKIKNILNIEDNTILNKSLNFTNILINSKRPVEFLEWFTSENNDKFIINWNKKTRNILYINIKNIYIKLQNIIDNNKSDNLFINKIKNICKIEYYKNILNYNKSDDYNDIYQLNINSNNDNNEISCYIIFLLAIKEIDNLMISLNTLNDNNKHISIIINVMIIKYKLILKLINILNINKVLINISNKTINNNITINNIEYINNSNKDNILLLIQDEIENISNIHPNIRNKNQFKLNIKKSINENNYVIVDDINKLYMTILIKNILKLILLINEKKIELSNKIINVINKIIINIMLTKFFNDNCNNNSLYVVLEQVMNDIILLNNNNNNNKNTKSNEINNEINRVKEIFDLLEGKLSFSISDNSIISILILYINYIKSINNKGSDHSIKNKIMELILNFNEDIENNNNNNNVDIKLDIDIEINDNSIVEDPIYKALAIWE</sequence>
<organism evidence="3 4">
    <name type="scientific">Cryptosporidium xiaoi</name>
    <dbReference type="NCBI Taxonomy" id="659607"/>
    <lineage>
        <taxon>Eukaryota</taxon>
        <taxon>Sar</taxon>
        <taxon>Alveolata</taxon>
        <taxon>Apicomplexa</taxon>
        <taxon>Conoidasida</taxon>
        <taxon>Coccidia</taxon>
        <taxon>Eucoccidiorida</taxon>
        <taxon>Eimeriorina</taxon>
        <taxon>Cryptosporidiidae</taxon>
        <taxon>Cryptosporidium</taxon>
    </lineage>
</organism>
<evidence type="ECO:0000259" key="2">
    <source>
        <dbReference type="PROSITE" id="PS50177"/>
    </source>
</evidence>
<dbReference type="EMBL" id="JAWDEY010000016">
    <property type="protein sequence ID" value="KAK6589010.1"/>
    <property type="molecule type" value="Genomic_DNA"/>
</dbReference>
<keyword evidence="4" id="KW-1185">Reference proteome</keyword>
<evidence type="ECO:0000256" key="1">
    <source>
        <dbReference type="SAM" id="Phobius"/>
    </source>
</evidence>
<dbReference type="InterPro" id="IPR018222">
    <property type="entry name" value="Nuclear_transport_factor_2_euk"/>
</dbReference>
<dbReference type="Proteomes" id="UP001311799">
    <property type="component" value="Unassembled WGS sequence"/>
</dbReference>
<accession>A0AAV9XZQ3</accession>
<feature type="transmembrane region" description="Helical" evidence="1">
    <location>
        <begin position="1476"/>
        <end position="1494"/>
    </location>
</feature>
<dbReference type="PROSITE" id="PS50177">
    <property type="entry name" value="NTF2_DOMAIN"/>
    <property type="match status" value="1"/>
</dbReference>